<dbReference type="AlphaFoldDB" id="A0A8S3VKY8"/>
<protein>
    <recommendedName>
        <fullName evidence="3">Novel STAND NTPase 3 domain-containing protein</fullName>
    </recommendedName>
</protein>
<evidence type="ECO:0000313" key="5">
    <source>
        <dbReference type="Proteomes" id="UP000683360"/>
    </source>
</evidence>
<feature type="region of interest" description="Disordered" evidence="2">
    <location>
        <begin position="132"/>
        <end position="154"/>
    </location>
</feature>
<dbReference type="OrthoDB" id="9751645at2759"/>
<reference evidence="4" key="1">
    <citation type="submission" date="2021-03" db="EMBL/GenBank/DDBJ databases">
        <authorList>
            <person name="Bekaert M."/>
        </authorList>
    </citation>
    <scope>NUCLEOTIDE SEQUENCE</scope>
</reference>
<accession>A0A8S3VKY8</accession>
<feature type="domain" description="Novel STAND NTPase 3" evidence="3">
    <location>
        <begin position="173"/>
        <end position="329"/>
    </location>
</feature>
<feature type="coiled-coil region" evidence="1">
    <location>
        <begin position="59"/>
        <end position="126"/>
    </location>
</feature>
<dbReference type="InterPro" id="IPR027417">
    <property type="entry name" value="P-loop_NTPase"/>
</dbReference>
<name>A0A8S3VKY8_MYTED</name>
<evidence type="ECO:0000256" key="2">
    <source>
        <dbReference type="SAM" id="MobiDB-lite"/>
    </source>
</evidence>
<dbReference type="SUPFAM" id="SSF52540">
    <property type="entry name" value="P-loop containing nucleoside triphosphate hydrolases"/>
    <property type="match status" value="2"/>
</dbReference>
<gene>
    <name evidence="4" type="ORF">MEDL_65784</name>
</gene>
<evidence type="ECO:0000256" key="1">
    <source>
        <dbReference type="SAM" id="Coils"/>
    </source>
</evidence>
<dbReference type="Pfam" id="PF20720">
    <property type="entry name" value="nSTAND3"/>
    <property type="match status" value="1"/>
</dbReference>
<keyword evidence="1" id="KW-0175">Coiled coil</keyword>
<proteinExistence type="predicted"/>
<dbReference type="InterPro" id="IPR049050">
    <property type="entry name" value="nSTAND3"/>
</dbReference>
<dbReference type="EMBL" id="CAJPWZ010003237">
    <property type="protein sequence ID" value="CAG2254292.1"/>
    <property type="molecule type" value="Genomic_DNA"/>
</dbReference>
<evidence type="ECO:0000259" key="3">
    <source>
        <dbReference type="Pfam" id="PF20720"/>
    </source>
</evidence>
<evidence type="ECO:0000313" key="4">
    <source>
        <dbReference type="EMBL" id="CAG2254292.1"/>
    </source>
</evidence>
<organism evidence="4 5">
    <name type="scientific">Mytilus edulis</name>
    <name type="common">Blue mussel</name>
    <dbReference type="NCBI Taxonomy" id="6550"/>
    <lineage>
        <taxon>Eukaryota</taxon>
        <taxon>Metazoa</taxon>
        <taxon>Spiralia</taxon>
        <taxon>Lophotrochozoa</taxon>
        <taxon>Mollusca</taxon>
        <taxon>Bivalvia</taxon>
        <taxon>Autobranchia</taxon>
        <taxon>Pteriomorphia</taxon>
        <taxon>Mytilida</taxon>
        <taxon>Mytiloidea</taxon>
        <taxon>Mytilidae</taxon>
        <taxon>Mytilinae</taxon>
        <taxon>Mytilus</taxon>
    </lineage>
</organism>
<comment type="caution">
    <text evidence="4">The sequence shown here is derived from an EMBL/GenBank/DDBJ whole genome shotgun (WGS) entry which is preliminary data.</text>
</comment>
<keyword evidence="5" id="KW-1185">Reference proteome</keyword>
<sequence>MSHEKHTSMINDLQTTLHKQKLVKEKLETEIHLLQDSLQKGETVDQNLATKLSDTTVSIAKSKEEIEACQKEIETNEVRFKDLQEQLLNKQIQIDKLVTEVDKFEITKHDRKLAKQSEQLAEHDEQIALNAKDIDDIKKKQHNTDDSSSESRRKRLEDDAKVLIEEDVREDTFVTTKAVRDGLSLLKKNGVLLITGHAGTGKSRISRHILYLYCTEYSLFKGMKLNKLQEWENIVRREDNVVILIDDIFGETNCIYDRETDIPTLDKVHAYVRKGNIKVILIIRDTVKRQCQEVFDSHRLFKFDLCDLSSAKYKLSDGEKQDILTKYMNTVHKSDCIQLKGFVDHNGVTILRPTEAIIEEINEIRRKGETLKKFKIQYGVMVLTVIKEYGFNPTDNSNVTELVEIIDAIYGRP</sequence>
<dbReference type="Proteomes" id="UP000683360">
    <property type="component" value="Unassembled WGS sequence"/>
</dbReference>